<keyword evidence="3" id="KW-0677">Repeat</keyword>
<dbReference type="SUPFAM" id="SSF50891">
    <property type="entry name" value="Cyclophilin-like"/>
    <property type="match status" value="1"/>
</dbReference>
<dbReference type="PANTHER" id="PTHR45625">
    <property type="entry name" value="PEPTIDYL-PROLYL CIS-TRANS ISOMERASE-RELATED"/>
    <property type="match status" value="1"/>
</dbReference>
<evidence type="ECO:0000256" key="6">
    <source>
        <dbReference type="ARBA" id="ARBA00023235"/>
    </source>
</evidence>
<feature type="domain" description="PPIase cyclophilin-type" evidence="8">
    <location>
        <begin position="5"/>
        <end position="177"/>
    </location>
</feature>
<name>A0A4T0X339_9ASCO</name>
<dbReference type="PROSITE" id="PS50072">
    <property type="entry name" value="CSA_PPIASE_2"/>
    <property type="match status" value="1"/>
</dbReference>
<dbReference type="PROSITE" id="PS50005">
    <property type="entry name" value="TPR"/>
    <property type="match status" value="1"/>
</dbReference>
<accession>A0A4T0X339</accession>
<evidence type="ECO:0000313" key="10">
    <source>
        <dbReference type="Proteomes" id="UP000307173"/>
    </source>
</evidence>
<dbReference type="InterPro" id="IPR011990">
    <property type="entry name" value="TPR-like_helical_dom_sf"/>
</dbReference>
<evidence type="ECO:0000256" key="2">
    <source>
        <dbReference type="ARBA" id="ARBA00013194"/>
    </source>
</evidence>
<evidence type="ECO:0000256" key="3">
    <source>
        <dbReference type="ARBA" id="ARBA00022737"/>
    </source>
</evidence>
<dbReference type="OrthoDB" id="407558at2759"/>
<proteinExistence type="predicted"/>
<dbReference type="InterPro" id="IPR002130">
    <property type="entry name" value="Cyclophilin-type_PPIase_dom"/>
</dbReference>
<feature type="repeat" description="TPR" evidence="7">
    <location>
        <begin position="315"/>
        <end position="348"/>
    </location>
</feature>
<dbReference type="EC" id="5.2.1.8" evidence="2"/>
<dbReference type="Gene3D" id="2.40.100.10">
    <property type="entry name" value="Cyclophilin-like"/>
    <property type="match status" value="1"/>
</dbReference>
<evidence type="ECO:0000256" key="1">
    <source>
        <dbReference type="ARBA" id="ARBA00000971"/>
    </source>
</evidence>
<keyword evidence="10" id="KW-1185">Reference proteome</keyword>
<evidence type="ECO:0000256" key="7">
    <source>
        <dbReference type="PROSITE-ProRule" id="PRU00339"/>
    </source>
</evidence>
<dbReference type="STRING" id="52247.A0A4T0X339"/>
<evidence type="ECO:0000256" key="4">
    <source>
        <dbReference type="ARBA" id="ARBA00022803"/>
    </source>
</evidence>
<dbReference type="GO" id="GO:0003755">
    <property type="term" value="F:peptidyl-prolyl cis-trans isomerase activity"/>
    <property type="evidence" value="ECO:0007669"/>
    <property type="project" value="UniProtKB-KW"/>
</dbReference>
<evidence type="ECO:0000256" key="5">
    <source>
        <dbReference type="ARBA" id="ARBA00023110"/>
    </source>
</evidence>
<dbReference type="FunFam" id="1.25.40.10:FF:000029">
    <property type="entry name" value="peptidyl-prolyl cis-trans isomerase D"/>
    <property type="match status" value="1"/>
</dbReference>
<keyword evidence="6" id="KW-0413">Isomerase</keyword>
<dbReference type="InterPro" id="IPR029000">
    <property type="entry name" value="Cyclophilin-like_dom_sf"/>
</dbReference>
<reference evidence="9 10" key="1">
    <citation type="journal article" date="2019" name="Front. Genet.">
        <title>Whole-Genome Sequencing of the Opportunistic Yeast Pathogen Candida inconspicua Uncovers Its Hybrid Origin.</title>
        <authorList>
            <person name="Mixao V."/>
            <person name="Hansen A.P."/>
            <person name="Saus E."/>
            <person name="Boekhout T."/>
            <person name="Lass-Florl C."/>
            <person name="Gabaldon T."/>
        </authorList>
    </citation>
    <scope>NUCLEOTIDE SEQUENCE [LARGE SCALE GENOMIC DNA]</scope>
    <source>
        <strain evidence="9 10">CBS 180</strain>
    </source>
</reference>
<gene>
    <name evidence="9" type="ORF">CANINC_001847</name>
</gene>
<dbReference type="SUPFAM" id="SSF48452">
    <property type="entry name" value="TPR-like"/>
    <property type="match status" value="1"/>
</dbReference>
<sequence length="378" mass="43387">MSYVYFDIVNDENQVGRVVIQLFTDKAPKTCTKFAKLCESKEYSNVLVHKVIRNFIIQTGDTTFKAGVNTDSYPDLDIGKNGNGSGESIEDENLSPIEKPFLVCMSNFGIPNNNKSQFFITVEKCPHLNNKHTVFGKVIHGKSVIREIERTEVFSNKNNDNYSWMPKKPIILKDCGLWNEGDELPNYVACVDPIGGDIYEEYPDDNEIEGVDFENAEQSYKITSTIKESATQLFKQKRYDDALLKYKKSLRYCNELIPDDESNKEMFKKFQELKKTIYLNLTLVTLNLGKYDECINYCGYVLQMEDVDLSNIQLSKVFYRLGKSYAALKKYDIALETLEKAKLIAPEDAAIKREFDQVHDIVSTAKKEEKAKYAKFFS</sequence>
<evidence type="ECO:0000259" key="8">
    <source>
        <dbReference type="PROSITE" id="PS50072"/>
    </source>
</evidence>
<dbReference type="InterPro" id="IPR044666">
    <property type="entry name" value="Cyclophilin_A-like"/>
</dbReference>
<dbReference type="AlphaFoldDB" id="A0A4T0X339"/>
<dbReference type="GO" id="GO:0051082">
    <property type="term" value="F:unfolded protein binding"/>
    <property type="evidence" value="ECO:0007669"/>
    <property type="project" value="UniProtKB-ARBA"/>
</dbReference>
<comment type="caution">
    <text evidence="9">The sequence shown here is derived from an EMBL/GenBank/DDBJ whole genome shotgun (WGS) entry which is preliminary data.</text>
</comment>
<dbReference type="InterPro" id="IPR019734">
    <property type="entry name" value="TPR_rpt"/>
</dbReference>
<dbReference type="GO" id="GO:0042026">
    <property type="term" value="P:protein refolding"/>
    <property type="evidence" value="ECO:0007669"/>
    <property type="project" value="UniProtKB-ARBA"/>
</dbReference>
<dbReference type="SMART" id="SM00028">
    <property type="entry name" value="TPR"/>
    <property type="match status" value="3"/>
</dbReference>
<protein>
    <recommendedName>
        <fullName evidence="2">peptidylprolyl isomerase</fullName>
        <ecNumber evidence="2">5.2.1.8</ecNumber>
    </recommendedName>
</protein>
<dbReference type="Pfam" id="PF00160">
    <property type="entry name" value="Pro_isomerase"/>
    <property type="match status" value="1"/>
</dbReference>
<evidence type="ECO:0000313" key="9">
    <source>
        <dbReference type="EMBL" id="TID29573.1"/>
    </source>
</evidence>
<keyword evidence="5" id="KW-0697">Rotamase</keyword>
<keyword evidence="4 7" id="KW-0802">TPR repeat</keyword>
<dbReference type="CDD" id="cd00317">
    <property type="entry name" value="cyclophilin"/>
    <property type="match status" value="1"/>
</dbReference>
<dbReference type="EMBL" id="SELW01000283">
    <property type="protein sequence ID" value="TID29573.1"/>
    <property type="molecule type" value="Genomic_DNA"/>
</dbReference>
<dbReference type="Gene3D" id="1.25.40.10">
    <property type="entry name" value="Tetratricopeptide repeat domain"/>
    <property type="match status" value="1"/>
</dbReference>
<comment type="catalytic activity">
    <reaction evidence="1">
        <text>[protein]-peptidylproline (omega=180) = [protein]-peptidylproline (omega=0)</text>
        <dbReference type="Rhea" id="RHEA:16237"/>
        <dbReference type="Rhea" id="RHEA-COMP:10747"/>
        <dbReference type="Rhea" id="RHEA-COMP:10748"/>
        <dbReference type="ChEBI" id="CHEBI:83833"/>
        <dbReference type="ChEBI" id="CHEBI:83834"/>
        <dbReference type="EC" id="5.2.1.8"/>
    </reaction>
</comment>
<dbReference type="PANTHER" id="PTHR45625:SF4">
    <property type="entry name" value="PEPTIDYLPROLYL ISOMERASE DOMAIN AND WD REPEAT-CONTAINING PROTEIN 1"/>
    <property type="match status" value="1"/>
</dbReference>
<dbReference type="Proteomes" id="UP000307173">
    <property type="component" value="Unassembled WGS sequence"/>
</dbReference>
<organism evidence="9 10">
    <name type="scientific">Pichia inconspicua</name>
    <dbReference type="NCBI Taxonomy" id="52247"/>
    <lineage>
        <taxon>Eukaryota</taxon>
        <taxon>Fungi</taxon>
        <taxon>Dikarya</taxon>
        <taxon>Ascomycota</taxon>
        <taxon>Saccharomycotina</taxon>
        <taxon>Pichiomycetes</taxon>
        <taxon>Pichiales</taxon>
        <taxon>Pichiaceae</taxon>
        <taxon>Pichia</taxon>
    </lineage>
</organism>
<dbReference type="PRINTS" id="PR00153">
    <property type="entry name" value="CSAPPISMRASE"/>
</dbReference>